<dbReference type="SUPFAM" id="SSF81383">
    <property type="entry name" value="F-box domain"/>
    <property type="match status" value="1"/>
</dbReference>
<dbReference type="Proteomes" id="UP000747110">
    <property type="component" value="Unassembled WGS sequence"/>
</dbReference>
<feature type="compositionally biased region" description="Low complexity" evidence="1">
    <location>
        <begin position="554"/>
        <end position="567"/>
    </location>
</feature>
<dbReference type="Proteomes" id="UP000722791">
    <property type="component" value="Unassembled WGS sequence"/>
</dbReference>
<evidence type="ECO:0000313" key="3">
    <source>
        <dbReference type="EMBL" id="GIM14197.1"/>
    </source>
</evidence>
<name>A0A8J4CX82_9CHLO</name>
<evidence type="ECO:0000256" key="1">
    <source>
        <dbReference type="SAM" id="MobiDB-lite"/>
    </source>
</evidence>
<dbReference type="EMBL" id="BNCQ01000055">
    <property type="protein sequence ID" value="GIM14197.1"/>
    <property type="molecule type" value="Genomic_DNA"/>
</dbReference>
<reference evidence="2" key="1">
    <citation type="journal article" date="2021" name="Proc. Natl. Acad. Sci. U.S.A.">
        <title>Three genomes in the algal genus Volvox reveal the fate of a haploid sex-determining region after a transition to homothallism.</title>
        <authorList>
            <person name="Yamamoto K."/>
            <person name="Hamaji T."/>
            <person name="Kawai-Toyooka H."/>
            <person name="Matsuzaki R."/>
            <person name="Takahashi F."/>
            <person name="Nishimura Y."/>
            <person name="Kawachi M."/>
            <person name="Noguchi H."/>
            <person name="Minakuchi Y."/>
            <person name="Umen J.G."/>
            <person name="Toyoda A."/>
            <person name="Nozaki H."/>
        </authorList>
    </citation>
    <scope>NUCLEOTIDE SEQUENCE</scope>
    <source>
        <strain evidence="3">NIES-3785</strain>
        <strain evidence="2">NIES-3786</strain>
    </source>
</reference>
<feature type="region of interest" description="Disordered" evidence="1">
    <location>
        <begin position="516"/>
        <end position="567"/>
    </location>
</feature>
<organism evidence="2 4">
    <name type="scientific">Volvox reticuliferus</name>
    <dbReference type="NCBI Taxonomy" id="1737510"/>
    <lineage>
        <taxon>Eukaryota</taxon>
        <taxon>Viridiplantae</taxon>
        <taxon>Chlorophyta</taxon>
        <taxon>core chlorophytes</taxon>
        <taxon>Chlorophyceae</taxon>
        <taxon>CS clade</taxon>
        <taxon>Chlamydomonadales</taxon>
        <taxon>Volvocaceae</taxon>
        <taxon>Volvox</taxon>
    </lineage>
</organism>
<comment type="caution">
    <text evidence="2">The sequence shown here is derived from an EMBL/GenBank/DDBJ whole genome shotgun (WGS) entry which is preliminary data.</text>
</comment>
<accession>A0A8J4CX82</accession>
<gene>
    <name evidence="2" type="ORF">Vretifemale_16556</name>
    <name evidence="3" type="ORF">Vretimale_17235</name>
</gene>
<dbReference type="EMBL" id="BNCP01000046">
    <property type="protein sequence ID" value="GIL88632.1"/>
    <property type="molecule type" value="Genomic_DNA"/>
</dbReference>
<sequence>MVLSEPVSDERAFAPGLADPAPVVVENLCAQFIFDGDSLLRLGQVNKFWHGVVSDVALWERLNAARFDLTAISSAQVPAQPATAIPGWCFFAGLDSRGENCATPEDANGNLRPIDLAARADQLGAIAFNTQGWIKDGLSGTSYWKRHSYVPGVGLYVRESAVARVLGAPLPAPLPEKADPQVRPPDFPGWVFYHLVDSPGGDIRHPANGDNDFTSTCSTLEELAEVAARLPSCLAFNTSGSLKHRLQPQVHWRQDSGTCSWGGLYVREDAVGANKLRRPTGGGSLEPCLRYFQLGKTRLQAARDVDWLNDTYLMRVPDSAPAPVAAAATAGAAVTDPAGGAPEPLEVVKLHEVRWLDLPSRFNGVGPGRYHCVWVLWSTGRYNVAELNFSIVLRAARRLCTGVLAASVKVVPEVKSVSDGEANVPGGGISGEGTPALGTVLGMVVKGKKLRGRASLGWFEQPAGFFRVPPGAVYDVEVRLWNHDSTWKSGLYFKELLLERMEGAQEQEPLAAAAAVQGPSQDALVAGVEEEDQDEGNEDEHGKEGSEEGSFDWSSSISLSSILSYPP</sequence>
<feature type="compositionally biased region" description="Acidic residues" evidence="1">
    <location>
        <begin position="528"/>
        <end position="538"/>
    </location>
</feature>
<dbReference type="OrthoDB" id="533833at2759"/>
<evidence type="ECO:0000313" key="4">
    <source>
        <dbReference type="Proteomes" id="UP000747110"/>
    </source>
</evidence>
<evidence type="ECO:0000313" key="2">
    <source>
        <dbReference type="EMBL" id="GIL88632.1"/>
    </source>
</evidence>
<dbReference type="InterPro" id="IPR036047">
    <property type="entry name" value="F-box-like_dom_sf"/>
</dbReference>
<proteinExistence type="predicted"/>
<dbReference type="AlphaFoldDB" id="A0A8J4CX82"/>
<protein>
    <recommendedName>
        <fullName evidence="5">F-box domain-containing protein</fullName>
    </recommendedName>
</protein>
<evidence type="ECO:0008006" key="5">
    <source>
        <dbReference type="Google" id="ProtNLM"/>
    </source>
</evidence>
<keyword evidence="4" id="KW-1185">Reference proteome</keyword>